<name>A0AAX4HJV1_9BACT</name>
<evidence type="ECO:0000259" key="9">
    <source>
        <dbReference type="Pfam" id="PF12704"/>
    </source>
</evidence>
<keyword evidence="6 7" id="KW-0472">Membrane</keyword>
<proteinExistence type="inferred from homology"/>
<dbReference type="EMBL" id="CP139487">
    <property type="protein sequence ID" value="WPU63467.1"/>
    <property type="molecule type" value="Genomic_DNA"/>
</dbReference>
<evidence type="ECO:0000313" key="11">
    <source>
        <dbReference type="Proteomes" id="UP001324634"/>
    </source>
</evidence>
<evidence type="ECO:0000256" key="5">
    <source>
        <dbReference type="ARBA" id="ARBA00022989"/>
    </source>
</evidence>
<accession>A0AAX4HJV1</accession>
<evidence type="ECO:0000256" key="1">
    <source>
        <dbReference type="ARBA" id="ARBA00004651"/>
    </source>
</evidence>
<reference evidence="10 11" key="1">
    <citation type="submission" date="2023-11" db="EMBL/GenBank/DDBJ databases">
        <title>Peredibacter starrii A3.12.</title>
        <authorList>
            <person name="Mitchell R.J."/>
        </authorList>
    </citation>
    <scope>NUCLEOTIDE SEQUENCE [LARGE SCALE GENOMIC DNA]</scope>
    <source>
        <strain evidence="10 11">A3.12</strain>
    </source>
</reference>
<feature type="transmembrane region" description="Helical" evidence="7">
    <location>
        <begin position="21"/>
        <end position="42"/>
    </location>
</feature>
<dbReference type="PANTHER" id="PTHR30489:SF0">
    <property type="entry name" value="LIPOPROTEIN-RELEASING SYSTEM TRANSMEMBRANE PROTEIN LOLE"/>
    <property type="match status" value="1"/>
</dbReference>
<evidence type="ECO:0000256" key="2">
    <source>
        <dbReference type="ARBA" id="ARBA00005236"/>
    </source>
</evidence>
<evidence type="ECO:0000256" key="7">
    <source>
        <dbReference type="SAM" id="Phobius"/>
    </source>
</evidence>
<evidence type="ECO:0000259" key="8">
    <source>
        <dbReference type="Pfam" id="PF02687"/>
    </source>
</evidence>
<feature type="transmembrane region" description="Helical" evidence="7">
    <location>
        <begin position="263"/>
        <end position="284"/>
    </location>
</feature>
<dbReference type="InterPro" id="IPR025857">
    <property type="entry name" value="MacB_PCD"/>
</dbReference>
<dbReference type="Proteomes" id="UP001324634">
    <property type="component" value="Chromosome"/>
</dbReference>
<feature type="domain" description="ABC3 transporter permease C-terminal" evidence="8">
    <location>
        <begin position="264"/>
        <end position="395"/>
    </location>
</feature>
<keyword evidence="11" id="KW-1185">Reference proteome</keyword>
<dbReference type="GO" id="GO:0044874">
    <property type="term" value="P:lipoprotein localization to outer membrane"/>
    <property type="evidence" value="ECO:0007669"/>
    <property type="project" value="TreeGrafter"/>
</dbReference>
<dbReference type="InterPro" id="IPR003838">
    <property type="entry name" value="ABC3_permease_C"/>
</dbReference>
<dbReference type="InterPro" id="IPR051447">
    <property type="entry name" value="Lipoprotein-release_system"/>
</dbReference>
<evidence type="ECO:0000256" key="6">
    <source>
        <dbReference type="ARBA" id="ARBA00023136"/>
    </source>
</evidence>
<feature type="transmembrane region" description="Helical" evidence="7">
    <location>
        <begin position="366"/>
        <end position="387"/>
    </location>
</feature>
<sequence length="399" mass="45079">MNKTAILHFALRSIIRQKSRNAFIIVIVCLTSIFSLFTASLFEGKNHQLKNSIIETETGHWQVLDRGFFDTQDPMNPEVLDRKLLKKLRPYKMTPELLLKTTILHPEGSQELTLIGIEPESHEKVFPLKAHVTGTWPIPKENRRTVVIGQKFAEKLKLAIGDDLVITYQDRSNAILNEALTVVGIFNKYGPGFEGHNAYVRNEVIQDLLSLADAGSFHRVILKPQDAKVPPVIKNKNLVLKSWDNLYPELNVMMRFHDGTTRALIVFMLVIAFVSIITPINILWDERKEEVKLLRTLGTGDKTIYLLGACEAVTIIGISLILSVSIWGVLHLLSIQKGLDFTLLGEQQVVREGIQISPLVFPVINWMNVIVILSFHAVIIFGSNYFCVKKLVKKEVIDA</sequence>
<evidence type="ECO:0000313" key="10">
    <source>
        <dbReference type="EMBL" id="WPU63467.1"/>
    </source>
</evidence>
<organism evidence="10 11">
    <name type="scientific">Peredibacter starrii</name>
    <dbReference type="NCBI Taxonomy" id="28202"/>
    <lineage>
        <taxon>Bacteria</taxon>
        <taxon>Pseudomonadati</taxon>
        <taxon>Bdellovibrionota</taxon>
        <taxon>Bacteriovoracia</taxon>
        <taxon>Bacteriovoracales</taxon>
        <taxon>Bacteriovoracaceae</taxon>
        <taxon>Peredibacter</taxon>
    </lineage>
</organism>
<keyword evidence="5 7" id="KW-1133">Transmembrane helix</keyword>
<dbReference type="GO" id="GO:0098797">
    <property type="term" value="C:plasma membrane protein complex"/>
    <property type="evidence" value="ECO:0007669"/>
    <property type="project" value="TreeGrafter"/>
</dbReference>
<dbReference type="PANTHER" id="PTHR30489">
    <property type="entry name" value="LIPOPROTEIN-RELEASING SYSTEM TRANSMEMBRANE PROTEIN LOLE"/>
    <property type="match status" value="1"/>
</dbReference>
<protein>
    <submittedName>
        <fullName evidence="10">ABC transporter permease</fullName>
    </submittedName>
</protein>
<dbReference type="Pfam" id="PF02687">
    <property type="entry name" value="FtsX"/>
    <property type="match status" value="1"/>
</dbReference>
<comment type="similarity">
    <text evidence="2">Belongs to the ABC-4 integral membrane protein family. LolC/E subfamily.</text>
</comment>
<evidence type="ECO:0000256" key="4">
    <source>
        <dbReference type="ARBA" id="ARBA00022692"/>
    </source>
</evidence>
<keyword evidence="4 7" id="KW-0812">Transmembrane</keyword>
<feature type="domain" description="MacB-like periplasmic core" evidence="9">
    <location>
        <begin position="27"/>
        <end position="201"/>
    </location>
</feature>
<gene>
    <name evidence="10" type="ORF">SOO65_12285</name>
</gene>
<dbReference type="RefSeq" id="WP_321390223.1">
    <property type="nucleotide sequence ID" value="NZ_CP139487.1"/>
</dbReference>
<evidence type="ECO:0000256" key="3">
    <source>
        <dbReference type="ARBA" id="ARBA00022475"/>
    </source>
</evidence>
<keyword evidence="3" id="KW-1003">Cell membrane</keyword>
<comment type="subcellular location">
    <subcellularLocation>
        <location evidence="1">Cell membrane</location>
        <topology evidence="1">Multi-pass membrane protein</topology>
    </subcellularLocation>
</comment>
<dbReference type="Pfam" id="PF12704">
    <property type="entry name" value="MacB_PCD"/>
    <property type="match status" value="1"/>
</dbReference>
<dbReference type="AlphaFoldDB" id="A0AAX4HJV1"/>
<feature type="transmembrane region" description="Helical" evidence="7">
    <location>
        <begin position="304"/>
        <end position="330"/>
    </location>
</feature>
<dbReference type="KEGG" id="psti:SOO65_12285"/>